<evidence type="ECO:0000313" key="3">
    <source>
        <dbReference type="Proteomes" id="UP001189429"/>
    </source>
</evidence>
<proteinExistence type="predicted"/>
<dbReference type="Proteomes" id="UP001189429">
    <property type="component" value="Unassembled WGS sequence"/>
</dbReference>
<feature type="region of interest" description="Disordered" evidence="1">
    <location>
        <begin position="93"/>
        <end position="203"/>
    </location>
</feature>
<feature type="compositionally biased region" description="Low complexity" evidence="1">
    <location>
        <begin position="106"/>
        <end position="134"/>
    </location>
</feature>
<accession>A0ABN9RKB7</accession>
<gene>
    <name evidence="2" type="ORF">PCOR1329_LOCUS19829</name>
</gene>
<reference evidence="2" key="1">
    <citation type="submission" date="2023-10" db="EMBL/GenBank/DDBJ databases">
        <authorList>
            <person name="Chen Y."/>
            <person name="Shah S."/>
            <person name="Dougan E. K."/>
            <person name="Thang M."/>
            <person name="Chan C."/>
        </authorList>
    </citation>
    <scope>NUCLEOTIDE SEQUENCE [LARGE SCALE GENOMIC DNA]</scope>
</reference>
<protein>
    <submittedName>
        <fullName evidence="2">Uncharacterized protein</fullName>
    </submittedName>
</protein>
<dbReference type="EMBL" id="CAUYUJ010006369">
    <property type="protein sequence ID" value="CAK0817139.1"/>
    <property type="molecule type" value="Genomic_DNA"/>
</dbReference>
<comment type="caution">
    <text evidence="2">The sequence shown here is derived from an EMBL/GenBank/DDBJ whole genome shotgun (WGS) entry which is preliminary data.</text>
</comment>
<organism evidence="2 3">
    <name type="scientific">Prorocentrum cordatum</name>
    <dbReference type="NCBI Taxonomy" id="2364126"/>
    <lineage>
        <taxon>Eukaryota</taxon>
        <taxon>Sar</taxon>
        <taxon>Alveolata</taxon>
        <taxon>Dinophyceae</taxon>
        <taxon>Prorocentrales</taxon>
        <taxon>Prorocentraceae</taxon>
        <taxon>Prorocentrum</taxon>
    </lineage>
</organism>
<evidence type="ECO:0000256" key="1">
    <source>
        <dbReference type="SAM" id="MobiDB-lite"/>
    </source>
</evidence>
<keyword evidence="3" id="KW-1185">Reference proteome</keyword>
<evidence type="ECO:0000313" key="2">
    <source>
        <dbReference type="EMBL" id="CAK0817139.1"/>
    </source>
</evidence>
<name>A0ABN9RKB7_9DINO</name>
<sequence length="203" mass="20979">MGAMLQQSVLEEEQKQLQQAMEQSRSSVVRGELAAPCGIFGAAEAGSAVKAVSGASSSSASEQDRWSSQYPESVYAVMSMGFPLEKCIQEPNRIPLGRGQPGGHPGLLLPGAGPLRPPARAARGAGEPRAALAAQGPAGCPRALRFPPAPSPCGPSLPRHVSSPSPMGERTRRPASTPRCGSLPRRCPSGSARPGPAQKQRSA</sequence>